<organism evidence="2 3">
    <name type="scientific">Dysgonomonas capnocytophagoides</name>
    <dbReference type="NCBI Taxonomy" id="45254"/>
    <lineage>
        <taxon>Bacteria</taxon>
        <taxon>Pseudomonadati</taxon>
        <taxon>Bacteroidota</taxon>
        <taxon>Bacteroidia</taxon>
        <taxon>Bacteroidales</taxon>
        <taxon>Dysgonomonadaceae</taxon>
        <taxon>Dysgonomonas</taxon>
    </lineage>
</organism>
<dbReference type="EMBL" id="SOML01000007">
    <property type="protein sequence ID" value="TFD95713.1"/>
    <property type="molecule type" value="Genomic_DNA"/>
</dbReference>
<name>A0A4Y8KZ40_9BACT</name>
<dbReference type="InterPro" id="IPR003772">
    <property type="entry name" value="YceD"/>
</dbReference>
<comment type="caution">
    <text evidence="2">The sequence shown here is derived from an EMBL/GenBank/DDBJ whole genome shotgun (WGS) entry which is preliminary data.</text>
</comment>
<proteinExistence type="predicted"/>
<feature type="region of interest" description="Disordered" evidence="1">
    <location>
        <begin position="151"/>
        <end position="177"/>
    </location>
</feature>
<evidence type="ECO:0000313" key="3">
    <source>
        <dbReference type="Proteomes" id="UP000297861"/>
    </source>
</evidence>
<feature type="compositionally biased region" description="Acidic residues" evidence="1">
    <location>
        <begin position="156"/>
        <end position="177"/>
    </location>
</feature>
<dbReference type="Pfam" id="PF02620">
    <property type="entry name" value="YceD"/>
    <property type="match status" value="1"/>
</dbReference>
<dbReference type="Proteomes" id="UP000297861">
    <property type="component" value="Unassembled WGS sequence"/>
</dbReference>
<sequence>MGKFSLYNVPLRNLTEGIHQLEYTLDNQYFKLIGDADSDNVRKGQVKVEATVKRVSSTFEFNFSLSGTVTVPCDRCLDDMLIELDSKNKLIVKFGREYSEESDEVVVIPEEEGEINIAWFLYEFVTLSIPMKRVHAPGKCNKIMSSKLNKHKAVSSDEDQEEGEFDTPDISIEEEEVTDPRWDALKGLVEEE</sequence>
<evidence type="ECO:0000313" key="2">
    <source>
        <dbReference type="EMBL" id="TFD95713.1"/>
    </source>
</evidence>
<accession>A0A4Y8KZ40</accession>
<dbReference type="STRING" id="1121485.GCA_000426485_03061"/>
<dbReference type="AlphaFoldDB" id="A0A4Y8KZ40"/>
<keyword evidence="3" id="KW-1185">Reference proteome</keyword>
<dbReference type="OrthoDB" id="1524821at2"/>
<dbReference type="RefSeq" id="WP_026626890.1">
    <property type="nucleotide sequence ID" value="NZ_JAWZLG010000074.1"/>
</dbReference>
<evidence type="ECO:0000256" key="1">
    <source>
        <dbReference type="SAM" id="MobiDB-lite"/>
    </source>
</evidence>
<gene>
    <name evidence="2" type="ORF">E2605_12830</name>
</gene>
<reference evidence="2 3" key="1">
    <citation type="submission" date="2019-03" db="EMBL/GenBank/DDBJ databases">
        <title>San Antonio Military Medical Center submission to MRSN (WRAIR), pending publication.</title>
        <authorList>
            <person name="Blyth D.M."/>
            <person name="Mccarthy S.L."/>
            <person name="Schall S.E."/>
            <person name="Stam J.A."/>
            <person name="Ong A.C."/>
            <person name="Mcgann P.T."/>
        </authorList>
    </citation>
    <scope>NUCLEOTIDE SEQUENCE [LARGE SCALE GENOMIC DNA]</scope>
    <source>
        <strain evidence="2 3">MRSN571793</strain>
    </source>
</reference>
<protein>
    <submittedName>
        <fullName evidence="2">DUF177 domain-containing protein</fullName>
    </submittedName>
</protein>